<dbReference type="GO" id="GO:0050291">
    <property type="term" value="F:sphingosine N-acyltransferase activity"/>
    <property type="evidence" value="ECO:0007669"/>
    <property type="project" value="InterPro"/>
</dbReference>
<feature type="compositionally biased region" description="Basic and acidic residues" evidence="7">
    <location>
        <begin position="452"/>
        <end position="469"/>
    </location>
</feature>
<feature type="region of interest" description="Disordered" evidence="7">
    <location>
        <begin position="436"/>
        <end position="469"/>
    </location>
</feature>
<dbReference type="SMART" id="SM00724">
    <property type="entry name" value="TLC"/>
    <property type="match status" value="1"/>
</dbReference>
<dbReference type="GO" id="GO:0016020">
    <property type="term" value="C:membrane"/>
    <property type="evidence" value="ECO:0007669"/>
    <property type="project" value="UniProtKB-SubCell"/>
</dbReference>
<evidence type="ECO:0000256" key="3">
    <source>
        <dbReference type="ARBA" id="ARBA00022692"/>
    </source>
</evidence>
<proteinExistence type="inferred from homology"/>
<dbReference type="Proteomes" id="UP000813385">
    <property type="component" value="Unassembled WGS sequence"/>
</dbReference>
<sequence length="469" mass="53344">MGDAGNQVKSQTSGTMGANGVSRQKPNNMNGPLYMQSARASNVVLVRRSRRKEDSGLKQFGQWMIENQIGLAFNLIALLFLAHHFIPKAEPFTTKFFTLAYYNAETGKYGHGVDDGYLLAFFVLFFTGVRASTMEYGLAPFAKSLGIRKTKPLTRFSEQGWMVVYYTVSWVLGLYIYFKSDYFFDLRGIWTHWPSREVDGLMKFYILAQSGIWVQQIVVLNIEERRKDHWQMLAHHFITCGLLFSCYTYGHTPVGHVILVVMDVTDIFLSLAKCLKYAGFTTICDVTFGVFMLSWVVFRHIFYNLVCWSIYKYTPEIMPTGCFRGANNSLEGPLPTPSGYRYLLEPFFDSEGLVCYNETVKWAFLTPLLILQGLTIAWFVLVIRVAVKVLSGANAEEVRSDDEGDEEEEEYIYEEPLETEVGVDEIDLKSWERRTGVKRGSSATSGVSLPGHSDRKELLGRIGCEKQVE</sequence>
<gene>
    <name evidence="10" type="ORF">B0T11DRAFT_294415</name>
</gene>
<keyword evidence="4 8" id="KW-1133">Transmembrane helix</keyword>
<evidence type="ECO:0000259" key="9">
    <source>
        <dbReference type="PROSITE" id="PS50922"/>
    </source>
</evidence>
<keyword evidence="3 6" id="KW-0812">Transmembrane</keyword>
<dbReference type="Pfam" id="PF03798">
    <property type="entry name" value="TRAM_LAG1_CLN8"/>
    <property type="match status" value="1"/>
</dbReference>
<name>A0A8K0TWF7_9PEZI</name>
<evidence type="ECO:0000256" key="4">
    <source>
        <dbReference type="ARBA" id="ARBA00022989"/>
    </source>
</evidence>
<dbReference type="InterPro" id="IPR016439">
    <property type="entry name" value="Lag1/Lac1-like"/>
</dbReference>
<dbReference type="AlphaFoldDB" id="A0A8K0TWF7"/>
<dbReference type="OrthoDB" id="537032at2759"/>
<dbReference type="InterPro" id="IPR006634">
    <property type="entry name" value="TLC-dom"/>
</dbReference>
<evidence type="ECO:0000256" key="7">
    <source>
        <dbReference type="SAM" id="MobiDB-lite"/>
    </source>
</evidence>
<dbReference type="PANTHER" id="PTHR12560">
    <property type="entry name" value="LONGEVITY ASSURANCE FACTOR 1 LAG1"/>
    <property type="match status" value="1"/>
</dbReference>
<protein>
    <submittedName>
        <fullName evidence="10">TLC domain-containing protein</fullName>
    </submittedName>
</protein>
<evidence type="ECO:0000256" key="8">
    <source>
        <dbReference type="SAM" id="Phobius"/>
    </source>
</evidence>
<dbReference type="GO" id="GO:0046513">
    <property type="term" value="P:ceramide biosynthetic process"/>
    <property type="evidence" value="ECO:0007669"/>
    <property type="project" value="InterPro"/>
</dbReference>
<feature type="domain" description="TLC" evidence="9">
    <location>
        <begin position="154"/>
        <end position="391"/>
    </location>
</feature>
<feature type="compositionally biased region" description="Polar residues" evidence="7">
    <location>
        <begin position="7"/>
        <end position="30"/>
    </location>
</feature>
<comment type="caution">
    <text evidence="10">The sequence shown here is derived from an EMBL/GenBank/DDBJ whole genome shotgun (WGS) entry which is preliminary data.</text>
</comment>
<dbReference type="EMBL" id="JAGPXD010000001">
    <property type="protein sequence ID" value="KAH7377008.1"/>
    <property type="molecule type" value="Genomic_DNA"/>
</dbReference>
<evidence type="ECO:0000256" key="5">
    <source>
        <dbReference type="ARBA" id="ARBA00023136"/>
    </source>
</evidence>
<keyword evidence="5 6" id="KW-0472">Membrane</keyword>
<feature type="transmembrane region" description="Helical" evidence="8">
    <location>
        <begin position="287"/>
        <end position="311"/>
    </location>
</feature>
<evidence type="ECO:0000313" key="11">
    <source>
        <dbReference type="Proteomes" id="UP000813385"/>
    </source>
</evidence>
<organism evidence="10 11">
    <name type="scientific">Plectosphaerella cucumerina</name>
    <dbReference type="NCBI Taxonomy" id="40658"/>
    <lineage>
        <taxon>Eukaryota</taxon>
        <taxon>Fungi</taxon>
        <taxon>Dikarya</taxon>
        <taxon>Ascomycota</taxon>
        <taxon>Pezizomycotina</taxon>
        <taxon>Sordariomycetes</taxon>
        <taxon>Hypocreomycetidae</taxon>
        <taxon>Glomerellales</taxon>
        <taxon>Plectosphaerellaceae</taxon>
        <taxon>Plectosphaerella</taxon>
    </lineage>
</organism>
<dbReference type="PANTHER" id="PTHR12560:SF0">
    <property type="entry name" value="LD18904P"/>
    <property type="match status" value="1"/>
</dbReference>
<evidence type="ECO:0000256" key="6">
    <source>
        <dbReference type="PROSITE-ProRule" id="PRU00205"/>
    </source>
</evidence>
<evidence type="ECO:0000256" key="1">
    <source>
        <dbReference type="ARBA" id="ARBA00004141"/>
    </source>
</evidence>
<feature type="region of interest" description="Disordered" evidence="7">
    <location>
        <begin position="1"/>
        <end position="32"/>
    </location>
</feature>
<feature type="transmembrane region" description="Helical" evidence="8">
    <location>
        <begin position="69"/>
        <end position="86"/>
    </location>
</feature>
<evidence type="ECO:0000256" key="2">
    <source>
        <dbReference type="ARBA" id="ARBA00009808"/>
    </source>
</evidence>
<feature type="transmembrane region" description="Helical" evidence="8">
    <location>
        <begin position="160"/>
        <end position="178"/>
    </location>
</feature>
<comment type="subcellular location">
    <subcellularLocation>
        <location evidence="1">Membrane</location>
        <topology evidence="1">Multi-pass membrane protein</topology>
    </subcellularLocation>
</comment>
<evidence type="ECO:0000313" key="10">
    <source>
        <dbReference type="EMBL" id="KAH7377008.1"/>
    </source>
</evidence>
<dbReference type="PROSITE" id="PS50922">
    <property type="entry name" value="TLC"/>
    <property type="match status" value="1"/>
</dbReference>
<feature type="transmembrane region" description="Helical" evidence="8">
    <location>
        <begin position="117"/>
        <end position="139"/>
    </location>
</feature>
<comment type="similarity">
    <text evidence="2">Belongs to the sphingosine N-acyltransferase family.</text>
</comment>
<reference evidence="10" key="1">
    <citation type="journal article" date="2021" name="Nat. Commun.">
        <title>Genetic determinants of endophytism in the Arabidopsis root mycobiome.</title>
        <authorList>
            <person name="Mesny F."/>
            <person name="Miyauchi S."/>
            <person name="Thiergart T."/>
            <person name="Pickel B."/>
            <person name="Atanasova L."/>
            <person name="Karlsson M."/>
            <person name="Huettel B."/>
            <person name="Barry K.W."/>
            <person name="Haridas S."/>
            <person name="Chen C."/>
            <person name="Bauer D."/>
            <person name="Andreopoulos W."/>
            <person name="Pangilinan J."/>
            <person name="LaButti K."/>
            <person name="Riley R."/>
            <person name="Lipzen A."/>
            <person name="Clum A."/>
            <person name="Drula E."/>
            <person name="Henrissat B."/>
            <person name="Kohler A."/>
            <person name="Grigoriev I.V."/>
            <person name="Martin F.M."/>
            <person name="Hacquard S."/>
        </authorList>
    </citation>
    <scope>NUCLEOTIDE SEQUENCE</scope>
    <source>
        <strain evidence="10">MPI-CAGE-AT-0016</strain>
    </source>
</reference>
<keyword evidence="11" id="KW-1185">Reference proteome</keyword>
<feature type="transmembrane region" description="Helical" evidence="8">
    <location>
        <begin position="202"/>
        <end position="220"/>
    </location>
</feature>
<accession>A0A8K0TWF7</accession>
<feature type="transmembrane region" description="Helical" evidence="8">
    <location>
        <begin position="362"/>
        <end position="383"/>
    </location>
</feature>